<name>A0A9D1PIP1_9FIRM</name>
<dbReference type="EMBL" id="DXIE01000030">
    <property type="protein sequence ID" value="HIV62183.1"/>
    <property type="molecule type" value="Genomic_DNA"/>
</dbReference>
<protein>
    <submittedName>
        <fullName evidence="3">Acyl-CoA thioesterase</fullName>
    </submittedName>
</protein>
<dbReference type="InterPro" id="IPR029069">
    <property type="entry name" value="HotDog_dom_sf"/>
</dbReference>
<dbReference type="PANTHER" id="PTHR31793:SF27">
    <property type="entry name" value="NOVEL THIOESTERASE SUPERFAMILY DOMAIN AND SAPOSIN A-TYPE DOMAIN CONTAINING PROTEIN (0610012H03RIK)"/>
    <property type="match status" value="1"/>
</dbReference>
<reference evidence="3" key="1">
    <citation type="journal article" date="2021" name="PeerJ">
        <title>Extensive microbial diversity within the chicken gut microbiome revealed by metagenomics and culture.</title>
        <authorList>
            <person name="Gilroy R."/>
            <person name="Ravi A."/>
            <person name="Getino M."/>
            <person name="Pursley I."/>
            <person name="Horton D.L."/>
            <person name="Alikhan N.F."/>
            <person name="Baker D."/>
            <person name="Gharbi K."/>
            <person name="Hall N."/>
            <person name="Watson M."/>
            <person name="Adriaenssens E.M."/>
            <person name="Foster-Nyarko E."/>
            <person name="Jarju S."/>
            <person name="Secka A."/>
            <person name="Antonio M."/>
            <person name="Oren A."/>
            <person name="Chaudhuri R.R."/>
            <person name="La Ragione R."/>
            <person name="Hildebrand F."/>
            <person name="Pallen M.J."/>
        </authorList>
    </citation>
    <scope>NUCLEOTIDE SEQUENCE</scope>
    <source>
        <strain evidence="3">CHK193-4272</strain>
    </source>
</reference>
<evidence type="ECO:0000256" key="1">
    <source>
        <dbReference type="ARBA" id="ARBA00005953"/>
    </source>
</evidence>
<comment type="caution">
    <text evidence="3">The sequence shown here is derived from an EMBL/GenBank/DDBJ whole genome shotgun (WGS) entry which is preliminary data.</text>
</comment>
<comment type="similarity">
    <text evidence="1">Belongs to the 4-hydroxybenzoyl-CoA thioesterase family.</text>
</comment>
<dbReference type="InterPro" id="IPR050563">
    <property type="entry name" value="4-hydroxybenzoyl-CoA_TE"/>
</dbReference>
<dbReference type="CDD" id="cd00586">
    <property type="entry name" value="4HBT"/>
    <property type="match status" value="1"/>
</dbReference>
<dbReference type="InterPro" id="IPR006684">
    <property type="entry name" value="YbgC/YbaW"/>
</dbReference>
<gene>
    <name evidence="3" type="ORF">H9746_04945</name>
</gene>
<dbReference type="Proteomes" id="UP000886808">
    <property type="component" value="Unassembled WGS sequence"/>
</dbReference>
<dbReference type="PIRSF" id="PIRSF003230">
    <property type="entry name" value="YbgC"/>
    <property type="match status" value="1"/>
</dbReference>
<dbReference type="AlphaFoldDB" id="A0A9D1PIP1"/>
<accession>A0A9D1PIP1</accession>
<evidence type="ECO:0000256" key="2">
    <source>
        <dbReference type="ARBA" id="ARBA00022801"/>
    </source>
</evidence>
<proteinExistence type="inferred from homology"/>
<reference evidence="3" key="2">
    <citation type="submission" date="2021-04" db="EMBL/GenBank/DDBJ databases">
        <authorList>
            <person name="Gilroy R."/>
        </authorList>
    </citation>
    <scope>NUCLEOTIDE SEQUENCE</scope>
    <source>
        <strain evidence="3">CHK193-4272</strain>
    </source>
</reference>
<dbReference type="PANTHER" id="PTHR31793">
    <property type="entry name" value="4-HYDROXYBENZOYL-COA THIOESTERASE FAMILY MEMBER"/>
    <property type="match status" value="1"/>
</dbReference>
<keyword evidence="2" id="KW-0378">Hydrolase</keyword>
<evidence type="ECO:0000313" key="4">
    <source>
        <dbReference type="Proteomes" id="UP000886808"/>
    </source>
</evidence>
<dbReference type="Pfam" id="PF13279">
    <property type="entry name" value="4HBT_2"/>
    <property type="match status" value="1"/>
</dbReference>
<dbReference type="NCBIfam" id="TIGR00051">
    <property type="entry name" value="YbgC/FadM family acyl-CoA thioesterase"/>
    <property type="match status" value="1"/>
</dbReference>
<dbReference type="GO" id="GO:0047617">
    <property type="term" value="F:fatty acyl-CoA hydrolase activity"/>
    <property type="evidence" value="ECO:0007669"/>
    <property type="project" value="TreeGrafter"/>
</dbReference>
<evidence type="ECO:0000313" key="3">
    <source>
        <dbReference type="EMBL" id="HIV62183.1"/>
    </source>
</evidence>
<dbReference type="Gene3D" id="3.10.129.10">
    <property type="entry name" value="Hotdog Thioesterase"/>
    <property type="match status" value="1"/>
</dbReference>
<organism evidence="3 4">
    <name type="scientific">Candidatus Butyricicoccus avistercoris</name>
    <dbReference type="NCBI Taxonomy" id="2838518"/>
    <lineage>
        <taxon>Bacteria</taxon>
        <taxon>Bacillati</taxon>
        <taxon>Bacillota</taxon>
        <taxon>Clostridia</taxon>
        <taxon>Eubacteriales</taxon>
        <taxon>Butyricicoccaceae</taxon>
        <taxon>Butyricicoccus</taxon>
    </lineage>
</organism>
<dbReference type="SUPFAM" id="SSF54637">
    <property type="entry name" value="Thioesterase/thiol ester dehydrase-isomerase"/>
    <property type="match status" value="1"/>
</dbReference>
<sequence>MSTYQHKVQYYETDRMGITHHSNYIRWMEEARTDFLDKIGFNYAEMEAKGLSSPVIGVKCDYKASTTFDDIVEIKAYVLSCTSAKFVVGYDMKKDDKVVFKGESTHCFLDNSGKIIRLQKELPHFYDVLCKNQQENAV</sequence>